<keyword evidence="1" id="KW-0812">Transmembrane</keyword>
<gene>
    <name evidence="2" type="ORF">RBWH47_01626</name>
</gene>
<dbReference type="EMBL" id="AFAR01000196">
    <property type="protein sequence ID" value="EGF26105.1"/>
    <property type="molecule type" value="Genomic_DNA"/>
</dbReference>
<dbReference type="AlphaFoldDB" id="F2AW53"/>
<feature type="transmembrane region" description="Helical" evidence="1">
    <location>
        <begin position="75"/>
        <end position="97"/>
    </location>
</feature>
<comment type="caution">
    <text evidence="2">The sequence shown here is derived from an EMBL/GenBank/DDBJ whole genome shotgun (WGS) entry which is preliminary data.</text>
</comment>
<protein>
    <submittedName>
        <fullName evidence="2">Uncharacterized protein</fullName>
    </submittedName>
</protein>
<keyword evidence="1" id="KW-1133">Transmembrane helix</keyword>
<proteinExistence type="predicted"/>
<keyword evidence="1" id="KW-0472">Membrane</keyword>
<name>F2AW53_RHOBT</name>
<dbReference type="PATRIC" id="fig|991778.3.peg.4197"/>
<evidence type="ECO:0000313" key="2">
    <source>
        <dbReference type="EMBL" id="EGF26105.1"/>
    </source>
</evidence>
<reference evidence="2 3" key="1">
    <citation type="journal article" date="2013" name="Mar. Genomics">
        <title>Expression of sulfatases in Rhodopirellula baltica and the diversity of sulfatases in the genus Rhodopirellula.</title>
        <authorList>
            <person name="Wegner C.E."/>
            <person name="Richter-Heitmann T."/>
            <person name="Klindworth A."/>
            <person name="Klockow C."/>
            <person name="Richter M."/>
            <person name="Achstetter T."/>
            <person name="Glockner F.O."/>
            <person name="Harder J."/>
        </authorList>
    </citation>
    <scope>NUCLEOTIDE SEQUENCE [LARGE SCALE GENOMIC DNA]</scope>
    <source>
        <strain evidence="2 3">WH47</strain>
    </source>
</reference>
<organism evidence="2 3">
    <name type="scientific">Rhodopirellula baltica WH47</name>
    <dbReference type="NCBI Taxonomy" id="991778"/>
    <lineage>
        <taxon>Bacteria</taxon>
        <taxon>Pseudomonadati</taxon>
        <taxon>Planctomycetota</taxon>
        <taxon>Planctomycetia</taxon>
        <taxon>Pirellulales</taxon>
        <taxon>Pirellulaceae</taxon>
        <taxon>Rhodopirellula</taxon>
    </lineage>
</organism>
<feature type="transmembrane region" description="Helical" evidence="1">
    <location>
        <begin position="42"/>
        <end position="63"/>
    </location>
</feature>
<sequence length="216" mass="23910">MEEPRLSTDDLRLLGNFYSNGFSLVIVDDGNNVRLVPPESKWFPLLTMTGIISAFYAVFLYFAVTLDIGAQLGPAIWIVYAAIGLIAIAGPVVGHLLRLRFLQRNSPQLDFDRRNGTLSVLANRETFESKSVHCLLGLSMRDSHGDANSELQIIVRDANRFRPILITTDLSSFVRRSFGDTLARFQSLTGLQAVIAEPKGLLKGGPIRIEYLDAEA</sequence>
<evidence type="ECO:0000313" key="3">
    <source>
        <dbReference type="Proteomes" id="UP000006222"/>
    </source>
</evidence>
<dbReference type="Proteomes" id="UP000006222">
    <property type="component" value="Unassembled WGS sequence"/>
</dbReference>
<accession>F2AW53</accession>
<evidence type="ECO:0000256" key="1">
    <source>
        <dbReference type="SAM" id="Phobius"/>
    </source>
</evidence>
<dbReference type="RefSeq" id="WP_007327863.1">
    <property type="nucleotide sequence ID" value="NZ_AFAR01000196.1"/>
</dbReference>